<evidence type="ECO:0000313" key="2">
    <source>
        <dbReference type="Proteomes" id="UP000216478"/>
    </source>
</evidence>
<keyword evidence="2" id="KW-1185">Reference proteome</keyword>
<dbReference type="AlphaFoldDB" id="A0A256F2G1"/>
<reference evidence="1 2" key="1">
    <citation type="submission" date="2017-07" db="EMBL/GenBank/DDBJ databases">
        <title>Phylogenetic study on the rhizospheric bacterium Ochrobactrum sp. A44.</title>
        <authorList>
            <person name="Krzyzanowska D.M."/>
            <person name="Ossowicki A."/>
            <person name="Rajewska M."/>
            <person name="Maciag T."/>
            <person name="Kaczynski Z."/>
            <person name="Czerwicka M."/>
            <person name="Jafra S."/>
        </authorList>
    </citation>
    <scope>NUCLEOTIDE SEQUENCE [LARGE SCALE GENOMIC DNA]</scope>
    <source>
        <strain evidence="1 2">OgA9a</strain>
    </source>
</reference>
<organism evidence="1 2">
    <name type="scientific">Brucella grignonensis</name>
    <dbReference type="NCBI Taxonomy" id="94627"/>
    <lineage>
        <taxon>Bacteria</taxon>
        <taxon>Pseudomonadati</taxon>
        <taxon>Pseudomonadota</taxon>
        <taxon>Alphaproteobacteria</taxon>
        <taxon>Hyphomicrobiales</taxon>
        <taxon>Brucellaceae</taxon>
        <taxon>Brucella/Ochrobactrum group</taxon>
        <taxon>Brucella</taxon>
    </lineage>
</organism>
<proteinExistence type="predicted"/>
<sequence length="46" mass="4880">MCPTLSPCEFLFSPKAEIAALSDAKISEVIDSVSRTGFAICGLRGF</sequence>
<dbReference type="Proteomes" id="UP000216478">
    <property type="component" value="Unassembled WGS sequence"/>
</dbReference>
<gene>
    <name evidence="1" type="ORF">CEV33_2752</name>
</gene>
<name>A0A256F2G1_9HYPH</name>
<comment type="caution">
    <text evidence="1">The sequence shown here is derived from an EMBL/GenBank/DDBJ whole genome shotgun (WGS) entry which is preliminary data.</text>
</comment>
<accession>A0A256F2G1</accession>
<protein>
    <submittedName>
        <fullName evidence="1">Uncharacterized protein</fullName>
    </submittedName>
</protein>
<dbReference type="EMBL" id="NNRL01000164">
    <property type="protein sequence ID" value="OYR09027.1"/>
    <property type="molecule type" value="Genomic_DNA"/>
</dbReference>
<evidence type="ECO:0000313" key="1">
    <source>
        <dbReference type="EMBL" id="OYR09027.1"/>
    </source>
</evidence>